<dbReference type="AlphaFoldDB" id="A0A9P4MH50"/>
<dbReference type="Gene3D" id="3.40.630.30">
    <property type="match status" value="1"/>
</dbReference>
<evidence type="ECO:0000256" key="1">
    <source>
        <dbReference type="ARBA" id="ARBA00008694"/>
    </source>
</evidence>
<organism evidence="5 6">
    <name type="scientific">Myriangium duriaei CBS 260.36</name>
    <dbReference type="NCBI Taxonomy" id="1168546"/>
    <lineage>
        <taxon>Eukaryota</taxon>
        <taxon>Fungi</taxon>
        <taxon>Dikarya</taxon>
        <taxon>Ascomycota</taxon>
        <taxon>Pezizomycotina</taxon>
        <taxon>Dothideomycetes</taxon>
        <taxon>Dothideomycetidae</taxon>
        <taxon>Myriangiales</taxon>
        <taxon>Myriangiaceae</taxon>
        <taxon>Myriangium</taxon>
    </lineage>
</organism>
<gene>
    <name evidence="5" type="ORF">K461DRAFT_320504</name>
</gene>
<evidence type="ECO:0000256" key="3">
    <source>
        <dbReference type="ARBA" id="ARBA00023315"/>
    </source>
</evidence>
<keyword evidence="2" id="KW-0808">Transferase</keyword>
<dbReference type="InterPro" id="IPR051016">
    <property type="entry name" value="Diverse_Substrate_AcTransf"/>
</dbReference>
<evidence type="ECO:0000313" key="5">
    <source>
        <dbReference type="EMBL" id="KAF2154365.1"/>
    </source>
</evidence>
<keyword evidence="6" id="KW-1185">Reference proteome</keyword>
<keyword evidence="3" id="KW-0012">Acyltransferase</keyword>
<dbReference type="EMBL" id="ML996084">
    <property type="protein sequence ID" value="KAF2154365.1"/>
    <property type="molecule type" value="Genomic_DNA"/>
</dbReference>
<dbReference type="GO" id="GO:0008080">
    <property type="term" value="F:N-acetyltransferase activity"/>
    <property type="evidence" value="ECO:0007669"/>
    <property type="project" value="UniProtKB-ARBA"/>
</dbReference>
<dbReference type="PROSITE" id="PS51186">
    <property type="entry name" value="GNAT"/>
    <property type="match status" value="1"/>
</dbReference>
<dbReference type="Proteomes" id="UP000799439">
    <property type="component" value="Unassembled WGS sequence"/>
</dbReference>
<comment type="similarity">
    <text evidence="1">Belongs to the acetyltransferase family.</text>
</comment>
<dbReference type="SUPFAM" id="SSF55729">
    <property type="entry name" value="Acyl-CoA N-acyltransferases (Nat)"/>
    <property type="match status" value="1"/>
</dbReference>
<evidence type="ECO:0000256" key="2">
    <source>
        <dbReference type="ARBA" id="ARBA00022679"/>
    </source>
</evidence>
<sequence length="199" mass="21514">MAPPTTITHATKDDVNHIFALIHELASYERSTSAVTITPATLSSTLRWAPSPSSAPTGPGYAQTLLLTVPATSSTAAPEVPSDNPVANHSYLTNNGKDEVVGMALYFTNYSTWRGAPGIYLEDLFVRPVFRGRGYGTTLIAALAKETKAIGGARLEWSCLSWNEPSLKFYKGLGAEIKDGWVVLRCEGEALEKLAVRER</sequence>
<dbReference type="CDD" id="cd04301">
    <property type="entry name" value="NAT_SF"/>
    <property type="match status" value="1"/>
</dbReference>
<accession>A0A9P4MH50</accession>
<feature type="domain" description="N-acetyltransferase" evidence="4">
    <location>
        <begin position="35"/>
        <end position="199"/>
    </location>
</feature>
<dbReference type="FunFam" id="3.40.630.30:FF:000064">
    <property type="entry name" value="GNAT family acetyltransferase"/>
    <property type="match status" value="1"/>
</dbReference>
<dbReference type="Pfam" id="PF00583">
    <property type="entry name" value="Acetyltransf_1"/>
    <property type="match status" value="1"/>
</dbReference>
<dbReference type="PANTHER" id="PTHR10545:SF29">
    <property type="entry name" value="GH14572P-RELATED"/>
    <property type="match status" value="1"/>
</dbReference>
<dbReference type="PANTHER" id="PTHR10545">
    <property type="entry name" value="DIAMINE N-ACETYLTRANSFERASE"/>
    <property type="match status" value="1"/>
</dbReference>
<name>A0A9P4MH50_9PEZI</name>
<dbReference type="InterPro" id="IPR000182">
    <property type="entry name" value="GNAT_dom"/>
</dbReference>
<dbReference type="OrthoDB" id="7305308at2759"/>
<proteinExistence type="inferred from homology"/>
<evidence type="ECO:0000259" key="4">
    <source>
        <dbReference type="PROSITE" id="PS51186"/>
    </source>
</evidence>
<dbReference type="InterPro" id="IPR016181">
    <property type="entry name" value="Acyl_CoA_acyltransferase"/>
</dbReference>
<protein>
    <submittedName>
        <fullName evidence="5">GCN5-related N-acetyltransferas-like protein</fullName>
    </submittedName>
</protein>
<evidence type="ECO:0000313" key="6">
    <source>
        <dbReference type="Proteomes" id="UP000799439"/>
    </source>
</evidence>
<comment type="caution">
    <text evidence="5">The sequence shown here is derived from an EMBL/GenBank/DDBJ whole genome shotgun (WGS) entry which is preliminary data.</text>
</comment>
<reference evidence="5" key="1">
    <citation type="journal article" date="2020" name="Stud. Mycol.">
        <title>101 Dothideomycetes genomes: a test case for predicting lifestyles and emergence of pathogens.</title>
        <authorList>
            <person name="Haridas S."/>
            <person name="Albert R."/>
            <person name="Binder M."/>
            <person name="Bloem J."/>
            <person name="Labutti K."/>
            <person name="Salamov A."/>
            <person name="Andreopoulos B."/>
            <person name="Baker S."/>
            <person name="Barry K."/>
            <person name="Bills G."/>
            <person name="Bluhm B."/>
            <person name="Cannon C."/>
            <person name="Castanera R."/>
            <person name="Culley D."/>
            <person name="Daum C."/>
            <person name="Ezra D."/>
            <person name="Gonzalez J."/>
            <person name="Henrissat B."/>
            <person name="Kuo A."/>
            <person name="Liang C."/>
            <person name="Lipzen A."/>
            <person name="Lutzoni F."/>
            <person name="Magnuson J."/>
            <person name="Mondo S."/>
            <person name="Nolan M."/>
            <person name="Ohm R."/>
            <person name="Pangilinan J."/>
            <person name="Park H.-J."/>
            <person name="Ramirez L."/>
            <person name="Alfaro M."/>
            <person name="Sun H."/>
            <person name="Tritt A."/>
            <person name="Yoshinaga Y."/>
            <person name="Zwiers L.-H."/>
            <person name="Turgeon B."/>
            <person name="Goodwin S."/>
            <person name="Spatafora J."/>
            <person name="Crous P."/>
            <person name="Grigoriev I."/>
        </authorList>
    </citation>
    <scope>NUCLEOTIDE SEQUENCE</scope>
    <source>
        <strain evidence="5">CBS 260.36</strain>
    </source>
</reference>